<organism evidence="2 3">
    <name type="scientific">Flagellimonas lutaonensis</name>
    <dbReference type="NCBI Taxonomy" id="516051"/>
    <lineage>
        <taxon>Bacteria</taxon>
        <taxon>Pseudomonadati</taxon>
        <taxon>Bacteroidota</taxon>
        <taxon>Flavobacteriia</taxon>
        <taxon>Flavobacteriales</taxon>
        <taxon>Flavobacteriaceae</taxon>
        <taxon>Flagellimonas</taxon>
    </lineage>
</organism>
<dbReference type="Proteomes" id="UP000032726">
    <property type="component" value="Chromosome"/>
</dbReference>
<dbReference type="InterPro" id="IPR022134">
    <property type="entry name" value="DUF3667"/>
</dbReference>
<accession>A0A0D5YPZ3</accession>
<feature type="transmembrane region" description="Helical" evidence="1">
    <location>
        <begin position="79"/>
        <end position="100"/>
    </location>
</feature>
<dbReference type="HOGENOM" id="CLU_046825_2_0_10"/>
<gene>
    <name evidence="2" type="ORF">VC82_645</name>
</gene>
<name>A0A0D5YPZ3_9FLAO</name>
<dbReference type="EMBL" id="CP011071">
    <property type="protein sequence ID" value="AKA34312.1"/>
    <property type="molecule type" value="Genomic_DNA"/>
</dbReference>
<feature type="transmembrane region" description="Helical" evidence="1">
    <location>
        <begin position="220"/>
        <end position="247"/>
    </location>
</feature>
<feature type="transmembrane region" description="Helical" evidence="1">
    <location>
        <begin position="161"/>
        <end position="183"/>
    </location>
</feature>
<feature type="transmembrane region" description="Helical" evidence="1">
    <location>
        <begin position="129"/>
        <end position="149"/>
    </location>
</feature>
<sequence length="260" mass="30473">MTCKNCENSLRTDYRYCPYCGAKVIRKRITFRNLWHDIFERYFNVDNTFLKTFIAMFTRPEEVISLYISGVRRKYLNPISYLAIALTLSGISLFVLRKIVWSKMDFDLFGTPSFNSDASQKIMEATMDFSSFVFMAYIPVVAFGGFVLFNRRNYFLSEHLVAGIYTLAHFSIASFFVALSWMVFSPETYFKVSFFTIGFMILYSLYVYQRLSPFNWWEFLWRGFFFMLLFLIGLLGISIITNIILILTGTLEFSDLTPQG</sequence>
<feature type="transmembrane region" description="Helical" evidence="1">
    <location>
        <begin position="189"/>
        <end position="208"/>
    </location>
</feature>
<keyword evidence="3" id="KW-1185">Reference proteome</keyword>
<evidence type="ECO:0008006" key="4">
    <source>
        <dbReference type="Google" id="ProtNLM"/>
    </source>
</evidence>
<evidence type="ECO:0000256" key="1">
    <source>
        <dbReference type="SAM" id="Phobius"/>
    </source>
</evidence>
<evidence type="ECO:0000313" key="3">
    <source>
        <dbReference type="Proteomes" id="UP000032726"/>
    </source>
</evidence>
<dbReference type="KEGG" id="mlt:VC82_645"/>
<proteinExistence type="predicted"/>
<reference evidence="2 3" key="1">
    <citation type="submission" date="2015-03" db="EMBL/GenBank/DDBJ databases">
        <title>Complete genome sequence of Muricauda lutaonensis CC-HSB-11T, isolated from a coastal hot spring.</title>
        <authorList>
            <person name="Kim K.M."/>
        </authorList>
    </citation>
    <scope>NUCLEOTIDE SEQUENCE [LARGE SCALE GENOMIC DNA]</scope>
    <source>
        <strain evidence="2 3">CC-HSB-11</strain>
    </source>
</reference>
<dbReference type="RefSeq" id="WP_045801087.1">
    <property type="nucleotide sequence ID" value="NZ_CP011071.1"/>
</dbReference>
<dbReference type="OrthoDB" id="1143019at2"/>
<protein>
    <recommendedName>
        <fullName evidence="4">DUF3667 domain-containing protein</fullName>
    </recommendedName>
</protein>
<keyword evidence="1" id="KW-0472">Membrane</keyword>
<keyword evidence="1" id="KW-0812">Transmembrane</keyword>
<evidence type="ECO:0000313" key="2">
    <source>
        <dbReference type="EMBL" id="AKA34312.1"/>
    </source>
</evidence>
<dbReference type="Pfam" id="PF12412">
    <property type="entry name" value="DUF3667"/>
    <property type="match status" value="1"/>
</dbReference>
<dbReference type="STRING" id="516051.VC82_645"/>
<dbReference type="AlphaFoldDB" id="A0A0D5YPZ3"/>
<keyword evidence="1" id="KW-1133">Transmembrane helix</keyword>